<dbReference type="Proteomes" id="UP001732700">
    <property type="component" value="Chromosome 7C"/>
</dbReference>
<protein>
    <submittedName>
        <fullName evidence="1">Uncharacterized protein</fullName>
    </submittedName>
</protein>
<evidence type="ECO:0000313" key="1">
    <source>
        <dbReference type="EnsemblPlants" id="AVESA.00010b.r2.7CG0685120.1.CDS"/>
    </source>
</evidence>
<accession>A0ACD6A1I3</accession>
<evidence type="ECO:0000313" key="2">
    <source>
        <dbReference type="Proteomes" id="UP001732700"/>
    </source>
</evidence>
<keyword evidence="2" id="KW-1185">Reference proteome</keyword>
<sequence>MASEKVETVVAGNYVEMERETGGDGERGAAGASGPAPGGSRRGSKLVSSLFWHGGSAYDAWFSCSSNQVAQVLLTLPYSFSQLGMASGIAFQLFYGLMGSWTAYLISVLYVEYRTRKEREKADFRNHVIQWFEVLGGLLGAHWRNVGLFFNCTFLLFGSVIQLIACASNIYYINDSLDKRTWTYIFGACCATTVFIPSFHNYRMWSFLGLLMTTYTAWYLTVAALVHGKAENVTHSAPTKMVLYFTGATNILYTFGGHAVTVEIMHAMWKPQKFKLIYLMATLYVLTLTLPSASAMYWAFGDALLDHSNAFSLLPRTRFRDAAVVLMLIHQFITFGFACTPLYFVWEKAIGVHSDQTTVLRRAAARLPVVAPIWFLAVVFPFFGPINSTVGSLLVSFTVYIIPAAAHMAVFASPAAREGAVERPPRWLGGWAGMYAVNCFVAAWVLVVGFGFGGWASTVNFVRQVNTFGLFTKCYQCPPRH</sequence>
<proteinExistence type="predicted"/>
<reference evidence="1" key="2">
    <citation type="submission" date="2025-09" db="UniProtKB">
        <authorList>
            <consortium name="EnsemblPlants"/>
        </authorList>
    </citation>
    <scope>IDENTIFICATION</scope>
</reference>
<organism evidence="1 2">
    <name type="scientific">Avena sativa</name>
    <name type="common">Oat</name>
    <dbReference type="NCBI Taxonomy" id="4498"/>
    <lineage>
        <taxon>Eukaryota</taxon>
        <taxon>Viridiplantae</taxon>
        <taxon>Streptophyta</taxon>
        <taxon>Embryophyta</taxon>
        <taxon>Tracheophyta</taxon>
        <taxon>Spermatophyta</taxon>
        <taxon>Magnoliopsida</taxon>
        <taxon>Liliopsida</taxon>
        <taxon>Poales</taxon>
        <taxon>Poaceae</taxon>
        <taxon>BOP clade</taxon>
        <taxon>Pooideae</taxon>
        <taxon>Poodae</taxon>
        <taxon>Poeae</taxon>
        <taxon>Poeae Chloroplast Group 1 (Aveneae type)</taxon>
        <taxon>Aveninae</taxon>
        <taxon>Avena</taxon>
    </lineage>
</organism>
<name>A0ACD6A1I3_AVESA</name>
<dbReference type="EnsemblPlants" id="AVESA.00010b.r2.7CG0685120.1">
    <property type="protein sequence ID" value="AVESA.00010b.r2.7CG0685120.1.CDS"/>
    <property type="gene ID" value="AVESA.00010b.r2.7CG0685120"/>
</dbReference>
<reference evidence="1" key="1">
    <citation type="submission" date="2021-05" db="EMBL/GenBank/DDBJ databases">
        <authorList>
            <person name="Scholz U."/>
            <person name="Mascher M."/>
            <person name="Fiebig A."/>
        </authorList>
    </citation>
    <scope>NUCLEOTIDE SEQUENCE [LARGE SCALE GENOMIC DNA]</scope>
</reference>